<dbReference type="GO" id="GO:0000155">
    <property type="term" value="F:phosphorelay sensor kinase activity"/>
    <property type="evidence" value="ECO:0007669"/>
    <property type="project" value="InterPro"/>
</dbReference>
<sequence length="578" mass="64832">MALLLKLGAFQPLEQLGYQALFQLRSQRMWDERLVLVAIDDASVAQLGRFPWARQQYTQLLQFLSDAGANIVVFDLLFSEPTADDRPLAEAMDEHGRVVLSTAWNAEGMSLDPVPVLQQKALGVGHISVQQDSDAIVRQVWPQIQGTLALAIVAAQAYSLMHREVALPQKTAPMWLNWVGDAKSIQQYSFVQVVQGNVPKENFVDKIVLVGVTATGIDPLITPYDRNPPASSVLLHATLLQNLLRQSLLQPLGKPWWLLLFLAGGPLLSWSLNERTWNRQVGTVAGLWVGWLGLSLLLLNFNQLPPVVLPLTLFAITGGATGICDRVRESSALRRQLRHLQQDEALKAEFFRTASHELRTPVANIQTAISLLRIARSPEDWEEYLQILEEECRQEANLINDLLDFQRLSSVQPPIQPETYELQDWLQEVMVPFLVRAEANQQQIELQVDGGSTKLTLDWMSLRRILSELLNNACKYTPAQERIQVRARLVTNQLELVVSNSGVTIPAAELDKIFQPFYRIPELDQNRQGGTGLGLAIIKRLAEYLHGVVEVTNPSNVLMFTVRLPIKVEPMAVDLNQC</sequence>
<organism evidence="7">
    <name type="scientific">Leptolyngbya sp. NK1-12</name>
    <dbReference type="NCBI Taxonomy" id="2547451"/>
    <lineage>
        <taxon>Bacteria</taxon>
        <taxon>Bacillati</taxon>
        <taxon>Cyanobacteriota</taxon>
        <taxon>Cyanophyceae</taxon>
        <taxon>Leptolyngbyales</taxon>
        <taxon>Leptolyngbyaceae</taxon>
        <taxon>Leptolyngbya group</taxon>
        <taxon>Leptolyngbya</taxon>
    </lineage>
</organism>
<comment type="catalytic activity">
    <reaction evidence="1">
        <text>ATP + protein L-histidine = ADP + protein N-phospho-L-histidine.</text>
        <dbReference type="EC" id="2.7.13.3"/>
    </reaction>
</comment>
<protein>
    <recommendedName>
        <fullName evidence="2">histidine kinase</fullName>
        <ecNumber evidence="2">2.7.13.3</ecNumber>
    </recommendedName>
</protein>
<name>A0AA96WDU4_9CYAN</name>
<dbReference type="InterPro" id="IPR004358">
    <property type="entry name" value="Sig_transdc_His_kin-like_C"/>
</dbReference>
<dbReference type="Gene3D" id="1.10.287.130">
    <property type="match status" value="1"/>
</dbReference>
<dbReference type="Pfam" id="PF05226">
    <property type="entry name" value="CHASE2"/>
    <property type="match status" value="1"/>
</dbReference>
<dbReference type="RefSeq" id="WP_316434785.1">
    <property type="nucleotide sequence ID" value="NZ_CP053586.1"/>
</dbReference>
<dbReference type="SMART" id="SM01080">
    <property type="entry name" value="CHASE2"/>
    <property type="match status" value="1"/>
</dbReference>
<keyword evidence="3" id="KW-0597">Phosphoprotein</keyword>
<dbReference type="SMART" id="SM00387">
    <property type="entry name" value="HATPase_c"/>
    <property type="match status" value="1"/>
</dbReference>
<evidence type="ECO:0000256" key="3">
    <source>
        <dbReference type="ARBA" id="ARBA00022553"/>
    </source>
</evidence>
<dbReference type="PROSITE" id="PS50109">
    <property type="entry name" value="HIS_KIN"/>
    <property type="match status" value="1"/>
</dbReference>
<dbReference type="InterPro" id="IPR003661">
    <property type="entry name" value="HisK_dim/P_dom"/>
</dbReference>
<dbReference type="PANTHER" id="PTHR43547:SF2">
    <property type="entry name" value="HYBRID SIGNAL TRANSDUCTION HISTIDINE KINASE C"/>
    <property type="match status" value="1"/>
</dbReference>
<dbReference type="Pfam" id="PF00512">
    <property type="entry name" value="HisKA"/>
    <property type="match status" value="1"/>
</dbReference>
<dbReference type="AlphaFoldDB" id="A0AA96WDU4"/>
<evidence type="ECO:0000313" key="7">
    <source>
        <dbReference type="EMBL" id="WNZ23185.1"/>
    </source>
</evidence>
<dbReference type="CDD" id="cd00082">
    <property type="entry name" value="HisKA"/>
    <property type="match status" value="1"/>
</dbReference>
<dbReference type="EMBL" id="CP053586">
    <property type="protein sequence ID" value="WNZ23185.1"/>
    <property type="molecule type" value="Genomic_DNA"/>
</dbReference>
<reference evidence="7" key="1">
    <citation type="submission" date="2020-05" db="EMBL/GenBank/DDBJ databases">
        <authorList>
            <person name="Zhu T."/>
            <person name="Keshari N."/>
            <person name="Lu X."/>
        </authorList>
    </citation>
    <scope>NUCLEOTIDE SEQUENCE</scope>
    <source>
        <strain evidence="7">NK1-12</strain>
    </source>
</reference>
<dbReference type="Pfam" id="PF02518">
    <property type="entry name" value="HATPase_c"/>
    <property type="match status" value="1"/>
</dbReference>
<feature type="domain" description="Histidine kinase" evidence="6">
    <location>
        <begin position="353"/>
        <end position="568"/>
    </location>
</feature>
<gene>
    <name evidence="7" type="ORF">HJG54_10175</name>
</gene>
<keyword evidence="4" id="KW-0418">Kinase</keyword>
<dbReference type="PANTHER" id="PTHR43547">
    <property type="entry name" value="TWO-COMPONENT HISTIDINE KINASE"/>
    <property type="match status" value="1"/>
</dbReference>
<dbReference type="Gene3D" id="3.30.565.10">
    <property type="entry name" value="Histidine kinase-like ATPase, C-terminal domain"/>
    <property type="match status" value="1"/>
</dbReference>
<dbReference type="SUPFAM" id="SSF47384">
    <property type="entry name" value="Homodimeric domain of signal transducing histidine kinase"/>
    <property type="match status" value="1"/>
</dbReference>
<dbReference type="InterPro" id="IPR007890">
    <property type="entry name" value="CHASE2"/>
</dbReference>
<dbReference type="EC" id="2.7.13.3" evidence="2"/>
<dbReference type="SMART" id="SM00388">
    <property type="entry name" value="HisKA"/>
    <property type="match status" value="1"/>
</dbReference>
<dbReference type="InterPro" id="IPR005467">
    <property type="entry name" value="His_kinase_dom"/>
</dbReference>
<evidence type="ECO:0000256" key="4">
    <source>
        <dbReference type="ARBA" id="ARBA00022777"/>
    </source>
</evidence>
<accession>A0AA96WDU4</accession>
<keyword evidence="4" id="KW-0808">Transferase</keyword>
<proteinExistence type="predicted"/>
<dbReference type="PRINTS" id="PR00344">
    <property type="entry name" value="BCTRLSENSOR"/>
</dbReference>
<evidence type="ECO:0000256" key="1">
    <source>
        <dbReference type="ARBA" id="ARBA00000085"/>
    </source>
</evidence>
<evidence type="ECO:0000256" key="5">
    <source>
        <dbReference type="ARBA" id="ARBA00023012"/>
    </source>
</evidence>
<dbReference type="InterPro" id="IPR003594">
    <property type="entry name" value="HATPase_dom"/>
</dbReference>
<dbReference type="SUPFAM" id="SSF55874">
    <property type="entry name" value="ATPase domain of HSP90 chaperone/DNA topoisomerase II/histidine kinase"/>
    <property type="match status" value="1"/>
</dbReference>
<evidence type="ECO:0000256" key="2">
    <source>
        <dbReference type="ARBA" id="ARBA00012438"/>
    </source>
</evidence>
<dbReference type="InterPro" id="IPR036097">
    <property type="entry name" value="HisK_dim/P_sf"/>
</dbReference>
<dbReference type="InterPro" id="IPR036890">
    <property type="entry name" value="HATPase_C_sf"/>
</dbReference>
<evidence type="ECO:0000259" key="6">
    <source>
        <dbReference type="PROSITE" id="PS50109"/>
    </source>
</evidence>
<keyword evidence="5" id="KW-0902">Two-component regulatory system</keyword>